<comment type="caution">
    <text evidence="1">The sequence shown here is derived from an EMBL/GenBank/DDBJ whole genome shotgun (WGS) entry which is preliminary data.</text>
</comment>
<keyword evidence="2" id="KW-1185">Reference proteome</keyword>
<reference evidence="1 2" key="1">
    <citation type="journal article" date="2021" name="Commun. Biol.">
        <title>The genome of Shorea leprosula (Dipterocarpaceae) highlights the ecological relevance of drought in aseasonal tropical rainforests.</title>
        <authorList>
            <person name="Ng K.K.S."/>
            <person name="Kobayashi M.J."/>
            <person name="Fawcett J.A."/>
            <person name="Hatakeyama M."/>
            <person name="Paape T."/>
            <person name="Ng C.H."/>
            <person name="Ang C.C."/>
            <person name="Tnah L.H."/>
            <person name="Lee C.T."/>
            <person name="Nishiyama T."/>
            <person name="Sese J."/>
            <person name="O'Brien M.J."/>
            <person name="Copetti D."/>
            <person name="Mohd Noor M.I."/>
            <person name="Ong R.C."/>
            <person name="Putra M."/>
            <person name="Sireger I.Z."/>
            <person name="Indrioko S."/>
            <person name="Kosugi Y."/>
            <person name="Izuno A."/>
            <person name="Isagi Y."/>
            <person name="Lee S.L."/>
            <person name="Shimizu K.K."/>
        </authorList>
    </citation>
    <scope>NUCLEOTIDE SEQUENCE [LARGE SCALE GENOMIC DNA]</scope>
    <source>
        <strain evidence="1">214</strain>
    </source>
</reference>
<dbReference type="EMBL" id="BPVZ01000048">
    <property type="protein sequence ID" value="GKV17727.1"/>
    <property type="molecule type" value="Genomic_DNA"/>
</dbReference>
<proteinExistence type="predicted"/>
<accession>A0AAV5JVG9</accession>
<evidence type="ECO:0000313" key="2">
    <source>
        <dbReference type="Proteomes" id="UP001054252"/>
    </source>
</evidence>
<dbReference type="AlphaFoldDB" id="A0AAV5JVG9"/>
<organism evidence="1 2">
    <name type="scientific">Rubroshorea leprosula</name>
    <dbReference type="NCBI Taxonomy" id="152421"/>
    <lineage>
        <taxon>Eukaryota</taxon>
        <taxon>Viridiplantae</taxon>
        <taxon>Streptophyta</taxon>
        <taxon>Embryophyta</taxon>
        <taxon>Tracheophyta</taxon>
        <taxon>Spermatophyta</taxon>
        <taxon>Magnoliopsida</taxon>
        <taxon>eudicotyledons</taxon>
        <taxon>Gunneridae</taxon>
        <taxon>Pentapetalae</taxon>
        <taxon>rosids</taxon>
        <taxon>malvids</taxon>
        <taxon>Malvales</taxon>
        <taxon>Dipterocarpaceae</taxon>
        <taxon>Rubroshorea</taxon>
    </lineage>
</organism>
<gene>
    <name evidence="1" type="ORF">SLEP1_g28194</name>
</gene>
<dbReference type="Proteomes" id="UP001054252">
    <property type="component" value="Unassembled WGS sequence"/>
</dbReference>
<protein>
    <submittedName>
        <fullName evidence="1">Uncharacterized protein</fullName>
    </submittedName>
</protein>
<sequence>MPARPAARQMEGNCPLGLGALLKILAGLLPDSSSLTISFYLSISTATQSSRAPLQFS</sequence>
<evidence type="ECO:0000313" key="1">
    <source>
        <dbReference type="EMBL" id="GKV17727.1"/>
    </source>
</evidence>
<name>A0AAV5JVG9_9ROSI</name>